<evidence type="ECO:0000256" key="2">
    <source>
        <dbReference type="ARBA" id="ARBA00022576"/>
    </source>
</evidence>
<dbReference type="InterPro" id="IPR049704">
    <property type="entry name" value="Aminotrans_3_PPA_site"/>
</dbReference>
<dbReference type="Pfam" id="PF00202">
    <property type="entry name" value="Aminotran_3"/>
    <property type="match status" value="1"/>
</dbReference>
<evidence type="ECO:0000256" key="5">
    <source>
        <dbReference type="RuleBase" id="RU003560"/>
    </source>
</evidence>
<evidence type="ECO:0000256" key="4">
    <source>
        <dbReference type="ARBA" id="ARBA00022898"/>
    </source>
</evidence>
<dbReference type="GO" id="GO:0008483">
    <property type="term" value="F:transaminase activity"/>
    <property type="evidence" value="ECO:0007669"/>
    <property type="project" value="UniProtKB-KW"/>
</dbReference>
<dbReference type="CDD" id="cd00610">
    <property type="entry name" value="OAT_like"/>
    <property type="match status" value="1"/>
</dbReference>
<dbReference type="InterPro" id="IPR015421">
    <property type="entry name" value="PyrdxlP-dep_Trfase_major"/>
</dbReference>
<reference evidence="7" key="1">
    <citation type="submission" date="2016-10" db="EMBL/GenBank/DDBJ databases">
        <authorList>
            <person name="Varghese N."/>
            <person name="Submissions S."/>
        </authorList>
    </citation>
    <scope>NUCLEOTIDE SEQUENCE [LARGE SCALE GENOMIC DNA]</scope>
    <source>
        <strain evidence="7">LP51</strain>
    </source>
</reference>
<dbReference type="GO" id="GO:0042802">
    <property type="term" value="F:identical protein binding"/>
    <property type="evidence" value="ECO:0007669"/>
    <property type="project" value="TreeGrafter"/>
</dbReference>
<evidence type="ECO:0000313" key="7">
    <source>
        <dbReference type="Proteomes" id="UP000198724"/>
    </source>
</evidence>
<dbReference type="InterPro" id="IPR005814">
    <property type="entry name" value="Aminotrans_3"/>
</dbReference>
<dbReference type="Proteomes" id="UP000198724">
    <property type="component" value="Unassembled WGS sequence"/>
</dbReference>
<keyword evidence="3 6" id="KW-0808">Transferase</keyword>
<dbReference type="InterPro" id="IPR015422">
    <property type="entry name" value="PyrdxlP-dep_Trfase_small"/>
</dbReference>
<dbReference type="RefSeq" id="WP_175490990.1">
    <property type="nucleotide sequence ID" value="NZ_FOOT01000002.1"/>
</dbReference>
<organism evidence="6 7">
    <name type="scientific">Pontibacter chinhatensis</name>
    <dbReference type="NCBI Taxonomy" id="1436961"/>
    <lineage>
        <taxon>Bacteria</taxon>
        <taxon>Pseudomonadati</taxon>
        <taxon>Bacteroidota</taxon>
        <taxon>Cytophagia</taxon>
        <taxon>Cytophagales</taxon>
        <taxon>Hymenobacteraceae</taxon>
        <taxon>Pontibacter</taxon>
    </lineage>
</organism>
<dbReference type="PANTHER" id="PTHR11986:SF79">
    <property type="entry name" value="ACETYLORNITHINE AMINOTRANSFERASE, MITOCHONDRIAL"/>
    <property type="match status" value="1"/>
</dbReference>
<dbReference type="SUPFAM" id="SSF53383">
    <property type="entry name" value="PLP-dependent transferases"/>
    <property type="match status" value="1"/>
</dbReference>
<gene>
    <name evidence="6" type="ORF">SAMN05421739_10291</name>
</gene>
<name>A0A1I2QQY9_9BACT</name>
<comment type="similarity">
    <text evidence="5">Belongs to the class-III pyridoxal-phosphate-dependent aminotransferase family.</text>
</comment>
<comment type="cofactor">
    <cofactor evidence="1">
        <name>pyridoxal 5'-phosphate</name>
        <dbReference type="ChEBI" id="CHEBI:597326"/>
    </cofactor>
</comment>
<dbReference type="EMBL" id="FOOT01000002">
    <property type="protein sequence ID" value="SFG30754.1"/>
    <property type="molecule type" value="Genomic_DNA"/>
</dbReference>
<dbReference type="Gene3D" id="3.90.1150.10">
    <property type="entry name" value="Aspartate Aminotransferase, domain 1"/>
    <property type="match status" value="1"/>
</dbReference>
<accession>A0A1I2QQY9</accession>
<keyword evidence="7" id="KW-1185">Reference proteome</keyword>
<keyword evidence="2 6" id="KW-0032">Aminotransferase</keyword>
<dbReference type="InterPro" id="IPR050103">
    <property type="entry name" value="Class-III_PLP-dep_AT"/>
</dbReference>
<sequence length="397" mass="43669">MISMRQLFLQNVAQTSDFPLMIEVEKAEGVYMYGTQGERFLDLISGIGVSNVGHRHPRVLKAIHEQLDKYMHLMVYGEFVQAPQAKLAQALTSTLPKRLNNVYFLNSGAEAVEGALKLAKRYTGRTELISCRNAYHGSTQGALSVNGSESFKNAFRPLLPDVRHIQYNHLPDLQSITTRTAAVIVETVQGEAGVRVPQNNYLQHLRQRCTEVGALLILDEIQCGFGRTGTFWAFEQFGIEPDILLCAKGMGGGMPIGAFIAPQEIMAAFKTNPILGHCSTFGGHPVSCAASLATLQTIQEEKLLDGVAAKATLFRELLVHPSIKEVRGCGLMMAAEFESFEVLKAVIDQAIQNGVLTDWFLFCDNSMRIAPPLVISEDEIREACSLILRSIGEVLNN</sequence>
<evidence type="ECO:0000256" key="1">
    <source>
        <dbReference type="ARBA" id="ARBA00001933"/>
    </source>
</evidence>
<evidence type="ECO:0000256" key="3">
    <source>
        <dbReference type="ARBA" id="ARBA00022679"/>
    </source>
</evidence>
<dbReference type="PROSITE" id="PS00600">
    <property type="entry name" value="AA_TRANSFER_CLASS_3"/>
    <property type="match status" value="1"/>
</dbReference>
<dbReference type="Gene3D" id="3.40.640.10">
    <property type="entry name" value="Type I PLP-dependent aspartate aminotransferase-like (Major domain)"/>
    <property type="match status" value="1"/>
</dbReference>
<proteinExistence type="inferred from homology"/>
<dbReference type="FunFam" id="3.40.640.10:FF:000004">
    <property type="entry name" value="Acetylornithine aminotransferase"/>
    <property type="match status" value="1"/>
</dbReference>
<keyword evidence="4 5" id="KW-0663">Pyridoxal phosphate</keyword>
<evidence type="ECO:0000313" key="6">
    <source>
        <dbReference type="EMBL" id="SFG30754.1"/>
    </source>
</evidence>
<dbReference type="PIRSF" id="PIRSF000521">
    <property type="entry name" value="Transaminase_4ab_Lys_Orn"/>
    <property type="match status" value="1"/>
</dbReference>
<dbReference type="PANTHER" id="PTHR11986">
    <property type="entry name" value="AMINOTRANSFERASE CLASS III"/>
    <property type="match status" value="1"/>
</dbReference>
<dbReference type="STRING" id="1436961.SAMN05421739_10291"/>
<protein>
    <submittedName>
        <fullName evidence="6">Acetylornithine/succinyldiaminopimelate/putrescine aminotransferase</fullName>
    </submittedName>
</protein>
<dbReference type="InterPro" id="IPR015424">
    <property type="entry name" value="PyrdxlP-dep_Trfase"/>
</dbReference>
<dbReference type="AlphaFoldDB" id="A0A1I2QQY9"/>
<dbReference type="GO" id="GO:0030170">
    <property type="term" value="F:pyridoxal phosphate binding"/>
    <property type="evidence" value="ECO:0007669"/>
    <property type="project" value="InterPro"/>
</dbReference>